<gene>
    <name evidence="2" type="ORF">LAME_0F02652G</name>
</gene>
<feature type="compositionally biased region" description="Basic residues" evidence="1">
    <location>
        <begin position="395"/>
        <end position="404"/>
    </location>
</feature>
<accession>A0A1G4JQN4</accession>
<keyword evidence="3" id="KW-1185">Reference proteome</keyword>
<feature type="compositionally biased region" description="Basic and acidic residues" evidence="1">
    <location>
        <begin position="405"/>
        <end position="416"/>
    </location>
</feature>
<evidence type="ECO:0000313" key="3">
    <source>
        <dbReference type="Proteomes" id="UP000191144"/>
    </source>
</evidence>
<feature type="compositionally biased region" description="Low complexity" evidence="1">
    <location>
        <begin position="32"/>
        <end position="42"/>
    </location>
</feature>
<dbReference type="EMBL" id="LT598477">
    <property type="protein sequence ID" value="SCU93102.1"/>
    <property type="molecule type" value="Genomic_DNA"/>
</dbReference>
<protein>
    <submittedName>
        <fullName evidence="2">LAME_0F02652g1_1</fullName>
    </submittedName>
</protein>
<dbReference type="OrthoDB" id="4096434at2759"/>
<proteinExistence type="predicted"/>
<evidence type="ECO:0000256" key="1">
    <source>
        <dbReference type="SAM" id="MobiDB-lite"/>
    </source>
</evidence>
<reference evidence="3" key="1">
    <citation type="submission" date="2016-03" db="EMBL/GenBank/DDBJ databases">
        <authorList>
            <person name="Devillers Hugo."/>
        </authorList>
    </citation>
    <scope>NUCLEOTIDE SEQUENCE [LARGE SCALE GENOMIC DNA]</scope>
</reference>
<sequence length="441" mass="49476">MLFPGLEDCTAFNQRPAFLQKRRQSGPSLMTPPSTNASSSAAQPPMQAELSQHANHAADATDNMEPLINLYYPMATASSDIYPWDRPYTSHLFSFTTESPSSLYDVDFYASGFGSRSGSINYVSDRKSAPTLPTYHSGPQWPAHANPHTAYASGTENNSMSFQQGSPESSTLGIVSAVHGFMGSEDPIDYYQHTPIAYPQHKSHGCETANSVPLSDNSAFQIFDENIEASGHLTGQHYDQEGDFIDEEAENSDVDHRNSNSLQSGHFSSHNSSYSGLASQMSQAFYAGSNNGGMGNNRRVSDSRLSAQGLAQVLNLDSAEEALRRERFILDIFERELHYPLGYKTWVRDTSKEYRTQLLDQLHRRVIQTYPEYDKPVLETIIRRATYYMMQSRLRRERRAKAKQKKDQDRTNRDSKNTSLDDSFESGNEHQADFSAPAFMM</sequence>
<dbReference type="AlphaFoldDB" id="A0A1G4JQN4"/>
<feature type="region of interest" description="Disordered" evidence="1">
    <location>
        <begin position="395"/>
        <end position="441"/>
    </location>
</feature>
<feature type="region of interest" description="Disordered" evidence="1">
    <location>
        <begin position="250"/>
        <end position="269"/>
    </location>
</feature>
<feature type="region of interest" description="Disordered" evidence="1">
    <location>
        <begin position="23"/>
        <end position="57"/>
    </location>
</feature>
<dbReference type="Proteomes" id="UP000191144">
    <property type="component" value="Chromosome F"/>
</dbReference>
<organism evidence="2 3">
    <name type="scientific">Lachancea meyersii CBS 8951</name>
    <dbReference type="NCBI Taxonomy" id="1266667"/>
    <lineage>
        <taxon>Eukaryota</taxon>
        <taxon>Fungi</taxon>
        <taxon>Dikarya</taxon>
        <taxon>Ascomycota</taxon>
        <taxon>Saccharomycotina</taxon>
        <taxon>Saccharomycetes</taxon>
        <taxon>Saccharomycetales</taxon>
        <taxon>Saccharomycetaceae</taxon>
        <taxon>Lachancea</taxon>
    </lineage>
</organism>
<evidence type="ECO:0000313" key="2">
    <source>
        <dbReference type="EMBL" id="SCU93102.1"/>
    </source>
</evidence>
<name>A0A1G4JQN4_9SACH</name>